<evidence type="ECO:0000256" key="8">
    <source>
        <dbReference type="SAM" id="Phobius"/>
    </source>
</evidence>
<keyword evidence="3" id="KW-0813">Transport</keyword>
<dbReference type="PROSITE" id="PS00216">
    <property type="entry name" value="SUGAR_TRANSPORT_1"/>
    <property type="match status" value="2"/>
</dbReference>
<comment type="subcellular location">
    <subcellularLocation>
        <location evidence="1">Membrane</location>
        <topology evidence="1">Multi-pass membrane protein</topology>
    </subcellularLocation>
</comment>
<organism evidence="10 11">
    <name type="scientific">Methylobacterium crusticola</name>
    <dbReference type="NCBI Taxonomy" id="1697972"/>
    <lineage>
        <taxon>Bacteria</taxon>
        <taxon>Pseudomonadati</taxon>
        <taxon>Pseudomonadota</taxon>
        <taxon>Alphaproteobacteria</taxon>
        <taxon>Hyphomicrobiales</taxon>
        <taxon>Methylobacteriaceae</taxon>
        <taxon>Methylobacterium</taxon>
    </lineage>
</organism>
<name>A0ABQ4R5F7_9HYPH</name>
<dbReference type="RefSeq" id="WP_128562411.1">
    <property type="nucleotide sequence ID" value="NZ_BPQH01000023.1"/>
</dbReference>
<keyword evidence="5 8" id="KW-1133">Transmembrane helix</keyword>
<dbReference type="PANTHER" id="PTHR23511:SF34">
    <property type="entry name" value="SYNAPTIC VESICLE GLYCOPROTEIN 2"/>
    <property type="match status" value="1"/>
</dbReference>
<evidence type="ECO:0000256" key="3">
    <source>
        <dbReference type="ARBA" id="ARBA00022448"/>
    </source>
</evidence>
<feature type="transmembrane region" description="Helical" evidence="8">
    <location>
        <begin position="298"/>
        <end position="318"/>
    </location>
</feature>
<dbReference type="Proteomes" id="UP001055167">
    <property type="component" value="Unassembled WGS sequence"/>
</dbReference>
<evidence type="ECO:0000313" key="10">
    <source>
        <dbReference type="EMBL" id="GJD52950.1"/>
    </source>
</evidence>
<dbReference type="InterPro" id="IPR036259">
    <property type="entry name" value="MFS_trans_sf"/>
</dbReference>
<feature type="domain" description="Major facilitator superfamily (MFS) profile" evidence="9">
    <location>
        <begin position="24"/>
        <end position="438"/>
    </location>
</feature>
<keyword evidence="11" id="KW-1185">Reference proteome</keyword>
<feature type="transmembrane region" description="Helical" evidence="8">
    <location>
        <begin position="350"/>
        <end position="372"/>
    </location>
</feature>
<evidence type="ECO:0000256" key="2">
    <source>
        <dbReference type="ARBA" id="ARBA00010992"/>
    </source>
</evidence>
<feature type="region of interest" description="Disordered" evidence="7">
    <location>
        <begin position="443"/>
        <end position="462"/>
    </location>
</feature>
<accession>A0ABQ4R5F7</accession>
<gene>
    <name evidence="10" type="primary">naiP_3</name>
    <name evidence="10" type="ORF">OPKNFCMD_5718</name>
</gene>
<dbReference type="InterPro" id="IPR005828">
    <property type="entry name" value="MFS_sugar_transport-like"/>
</dbReference>
<keyword evidence="4 8" id="KW-0812">Transmembrane</keyword>
<evidence type="ECO:0000259" key="9">
    <source>
        <dbReference type="PROSITE" id="PS50850"/>
    </source>
</evidence>
<dbReference type="SUPFAM" id="SSF103473">
    <property type="entry name" value="MFS general substrate transporter"/>
    <property type="match status" value="1"/>
</dbReference>
<proteinExistence type="inferred from homology"/>
<feature type="transmembrane region" description="Helical" evidence="8">
    <location>
        <begin position="148"/>
        <end position="169"/>
    </location>
</feature>
<reference evidence="10" key="1">
    <citation type="journal article" date="2021" name="Front. Microbiol.">
        <title>Comprehensive Comparative Genomics and Phenotyping of Methylobacterium Species.</title>
        <authorList>
            <person name="Alessa O."/>
            <person name="Ogura Y."/>
            <person name="Fujitani Y."/>
            <person name="Takami H."/>
            <person name="Hayashi T."/>
            <person name="Sahin N."/>
            <person name="Tani A."/>
        </authorList>
    </citation>
    <scope>NUCLEOTIDE SEQUENCE</scope>
    <source>
        <strain evidence="10">KCTC 52305</strain>
    </source>
</reference>
<feature type="transmembrane region" description="Helical" evidence="8">
    <location>
        <begin position="175"/>
        <end position="193"/>
    </location>
</feature>
<comment type="similarity">
    <text evidence="2">Belongs to the major facilitator superfamily. Sugar transporter (TC 2.A.1.1) family.</text>
</comment>
<feature type="transmembrane region" description="Helical" evidence="8">
    <location>
        <begin position="20"/>
        <end position="49"/>
    </location>
</feature>
<feature type="transmembrane region" description="Helical" evidence="8">
    <location>
        <begin position="252"/>
        <end position="278"/>
    </location>
</feature>
<feature type="transmembrane region" description="Helical" evidence="8">
    <location>
        <begin position="55"/>
        <end position="78"/>
    </location>
</feature>
<feature type="transmembrane region" description="Helical" evidence="8">
    <location>
        <begin position="384"/>
        <end position="407"/>
    </location>
</feature>
<feature type="transmembrane region" description="Helical" evidence="8">
    <location>
        <begin position="325"/>
        <end position="344"/>
    </location>
</feature>
<reference evidence="10" key="2">
    <citation type="submission" date="2021-08" db="EMBL/GenBank/DDBJ databases">
        <authorList>
            <person name="Tani A."/>
            <person name="Ola A."/>
            <person name="Ogura Y."/>
            <person name="Katsura K."/>
            <person name="Hayashi T."/>
        </authorList>
    </citation>
    <scope>NUCLEOTIDE SEQUENCE</scope>
    <source>
        <strain evidence="10">KCTC 52305</strain>
    </source>
</reference>
<feature type="transmembrane region" description="Helical" evidence="8">
    <location>
        <begin position="114"/>
        <end position="136"/>
    </location>
</feature>
<evidence type="ECO:0000256" key="4">
    <source>
        <dbReference type="ARBA" id="ARBA00022692"/>
    </source>
</evidence>
<dbReference type="EMBL" id="BPQH01000023">
    <property type="protein sequence ID" value="GJD52950.1"/>
    <property type="molecule type" value="Genomic_DNA"/>
</dbReference>
<keyword evidence="6 8" id="KW-0472">Membrane</keyword>
<protein>
    <submittedName>
        <fullName evidence="10">Niacin/nicotinamide transporter NaiP</fullName>
    </submittedName>
</protein>
<dbReference type="InterPro" id="IPR005829">
    <property type="entry name" value="Sugar_transporter_CS"/>
</dbReference>
<dbReference type="PROSITE" id="PS50850">
    <property type="entry name" value="MFS"/>
    <property type="match status" value="1"/>
</dbReference>
<sequence>MSATAPELIARLDRLPSSRFHVTVLVVAALSLFFDTLDTVITGFAFAAFRDEWKLGASALGINAAIGLAGYLVGSLLVGFAADRWGRKAVMTWSLALYSLFSASRALAPGIEVFALLNFLTWLFVGVESCVVPPYLAELWPSRLRGRFNGWMMSFFALGIALSPVWALIFLPTVGWRWTLALTAPFALLIGIMRRVLPESPRWLLSQGRGAEAEAVVADIERRVARTVGGPLPPVAPVAAPLPTHRVQRREIVAPGVLPLTLMLWLVWFTEYGVLYTFQSVLPTLLALDGFSIVRSTQFSVVIFSGFIPGYVLAGYLLDLVGRKYWLMTCFAGIAVSGTLFGFAGTGTEIMICAWFTAFFLGSGSTSIYTYTPELYPTEIRTTAMGMASAMGRAGGILLLLTFGVFSVLQGRLALFVVSDGLLLASIVAVALLGPSTKGRTLEETSAKAEQPAAAGATVAAE</sequence>
<dbReference type="Pfam" id="PF00083">
    <property type="entry name" value="Sugar_tr"/>
    <property type="match status" value="1"/>
</dbReference>
<comment type="caution">
    <text evidence="10">The sequence shown here is derived from an EMBL/GenBank/DDBJ whole genome shotgun (WGS) entry which is preliminary data.</text>
</comment>
<feature type="transmembrane region" description="Helical" evidence="8">
    <location>
        <begin position="413"/>
        <end position="433"/>
    </location>
</feature>
<evidence type="ECO:0000256" key="1">
    <source>
        <dbReference type="ARBA" id="ARBA00004141"/>
    </source>
</evidence>
<evidence type="ECO:0000313" key="11">
    <source>
        <dbReference type="Proteomes" id="UP001055167"/>
    </source>
</evidence>
<evidence type="ECO:0000256" key="7">
    <source>
        <dbReference type="SAM" id="MobiDB-lite"/>
    </source>
</evidence>
<dbReference type="Gene3D" id="1.20.1250.20">
    <property type="entry name" value="MFS general substrate transporter like domains"/>
    <property type="match status" value="1"/>
</dbReference>
<evidence type="ECO:0000256" key="5">
    <source>
        <dbReference type="ARBA" id="ARBA00022989"/>
    </source>
</evidence>
<evidence type="ECO:0000256" key="6">
    <source>
        <dbReference type="ARBA" id="ARBA00023136"/>
    </source>
</evidence>
<feature type="transmembrane region" description="Helical" evidence="8">
    <location>
        <begin position="90"/>
        <end position="108"/>
    </location>
</feature>
<dbReference type="CDD" id="cd17316">
    <property type="entry name" value="MFS_SV2_like"/>
    <property type="match status" value="1"/>
</dbReference>
<dbReference type="PANTHER" id="PTHR23511">
    <property type="entry name" value="SYNAPTIC VESICLE GLYCOPROTEIN 2"/>
    <property type="match status" value="1"/>
</dbReference>
<dbReference type="InterPro" id="IPR020846">
    <property type="entry name" value="MFS_dom"/>
</dbReference>